<organism evidence="4 5">
    <name type="scientific">Shewanella jiangmenensis</name>
    <dbReference type="NCBI Taxonomy" id="2837387"/>
    <lineage>
        <taxon>Bacteria</taxon>
        <taxon>Pseudomonadati</taxon>
        <taxon>Pseudomonadota</taxon>
        <taxon>Gammaproteobacteria</taxon>
        <taxon>Alteromonadales</taxon>
        <taxon>Shewanellaceae</taxon>
        <taxon>Shewanella</taxon>
    </lineage>
</organism>
<evidence type="ECO:0000256" key="2">
    <source>
        <dbReference type="ARBA" id="ARBA00022801"/>
    </source>
</evidence>
<dbReference type="Gene3D" id="3.60.60.10">
    <property type="entry name" value="Penicillin V Acylase, Chain A"/>
    <property type="match status" value="1"/>
</dbReference>
<evidence type="ECO:0000313" key="5">
    <source>
        <dbReference type="Proteomes" id="UP001195903"/>
    </source>
</evidence>
<evidence type="ECO:0000256" key="1">
    <source>
        <dbReference type="ARBA" id="ARBA00006625"/>
    </source>
</evidence>
<dbReference type="Proteomes" id="UP001195903">
    <property type="component" value="Unassembled WGS sequence"/>
</dbReference>
<protein>
    <submittedName>
        <fullName evidence="4">Linear amide C-N hydrolase</fullName>
    </submittedName>
</protein>
<dbReference type="InterPro" id="IPR052193">
    <property type="entry name" value="Peptidase_C59"/>
</dbReference>
<dbReference type="InterPro" id="IPR029132">
    <property type="entry name" value="CBAH/NAAA_C"/>
</dbReference>
<evidence type="ECO:0000313" key="4">
    <source>
        <dbReference type="EMBL" id="MBT1443674.1"/>
    </source>
</evidence>
<dbReference type="SUPFAM" id="SSF56235">
    <property type="entry name" value="N-terminal nucleophile aminohydrolases (Ntn hydrolases)"/>
    <property type="match status" value="1"/>
</dbReference>
<keyword evidence="2 4" id="KW-0378">Hydrolase</keyword>
<feature type="domain" description="Choloylglycine hydrolase/NAAA C-terminal" evidence="3">
    <location>
        <begin position="48"/>
        <end position="370"/>
    </location>
</feature>
<name>A0ABS5V208_9GAMM</name>
<dbReference type="PANTHER" id="PTHR35527:SF2">
    <property type="entry name" value="HYDROLASE"/>
    <property type="match status" value="1"/>
</dbReference>
<dbReference type="GO" id="GO:0016787">
    <property type="term" value="F:hydrolase activity"/>
    <property type="evidence" value="ECO:0007669"/>
    <property type="project" value="UniProtKB-KW"/>
</dbReference>
<gene>
    <name evidence="4" type="ORF">KJI95_03935</name>
</gene>
<dbReference type="RefSeq" id="WP_214505842.1">
    <property type="nucleotide sequence ID" value="NZ_JAHEPS010000001.1"/>
</dbReference>
<comment type="similarity">
    <text evidence="1">Belongs to the peptidase C59 family.</text>
</comment>
<sequence>MKSAFHALSRQQTEARHKAKPRHQFKALCAAMALVFAAAVPVQTATACTGVTLVADDGAVIFARTEEWGTFDLNSRITIVPRGYQINTDLPDGKKGMSWKTKYGLVGVDALNKDLFIDGMNEKGLTANLFYHEGFAEYAKYDPAKADSSVPILALAPYLLTNFANTDEVRAALEKIQVVGVHVDAIGGVPPVHIFLTDPRGKAIVVEFTKGVTTVHEAPLGVVTNGPNYDWHMNNLLNYVNLDEPLPHRQAKDIKAIKFGAGARLYGLPGDLTSPSRFLRAAAYASTARKTADGDETLYEAFRVLDNFNLTVGTAAEGGGEVNQKGMRSSTIWTTAYDTKNLVMHYHTMHNRRVREVDFNNLDFNAKEVVRLPLDKEKSQDIEQLFPPKNG</sequence>
<reference evidence="4 5" key="1">
    <citation type="submission" date="2021-05" db="EMBL/GenBank/DDBJ databases">
        <title>Shewanella sp. JM162201.</title>
        <authorList>
            <person name="Xu S."/>
            <person name="Li A."/>
        </authorList>
    </citation>
    <scope>NUCLEOTIDE SEQUENCE [LARGE SCALE GENOMIC DNA]</scope>
    <source>
        <strain evidence="4 5">JM162201</strain>
    </source>
</reference>
<evidence type="ECO:0000259" key="3">
    <source>
        <dbReference type="Pfam" id="PF02275"/>
    </source>
</evidence>
<dbReference type="EMBL" id="JAHEPS010000001">
    <property type="protein sequence ID" value="MBT1443674.1"/>
    <property type="molecule type" value="Genomic_DNA"/>
</dbReference>
<dbReference type="Pfam" id="PF02275">
    <property type="entry name" value="CBAH"/>
    <property type="match status" value="1"/>
</dbReference>
<dbReference type="InterPro" id="IPR029055">
    <property type="entry name" value="Ntn_hydrolases_N"/>
</dbReference>
<dbReference type="PANTHER" id="PTHR35527">
    <property type="entry name" value="CHOLOYLGLYCINE HYDROLASE"/>
    <property type="match status" value="1"/>
</dbReference>
<proteinExistence type="inferred from homology"/>
<accession>A0ABS5V208</accession>
<comment type="caution">
    <text evidence="4">The sequence shown here is derived from an EMBL/GenBank/DDBJ whole genome shotgun (WGS) entry which is preliminary data.</text>
</comment>
<keyword evidence="5" id="KW-1185">Reference proteome</keyword>